<keyword evidence="3" id="KW-1185">Reference proteome</keyword>
<evidence type="ECO:0000313" key="3">
    <source>
        <dbReference type="Proteomes" id="UP001163255"/>
    </source>
</evidence>
<feature type="compositionally biased region" description="Basic and acidic residues" evidence="1">
    <location>
        <begin position="190"/>
        <end position="200"/>
    </location>
</feature>
<feature type="region of interest" description="Disordered" evidence="1">
    <location>
        <begin position="178"/>
        <end position="200"/>
    </location>
</feature>
<protein>
    <submittedName>
        <fullName evidence="2">Helix-turn-helix domain containing protein</fullName>
    </submittedName>
</protein>
<dbReference type="RefSeq" id="WP_262598189.1">
    <property type="nucleotide sequence ID" value="NZ_CP103300.1"/>
</dbReference>
<gene>
    <name evidence="2" type="ORF">NX720_24485</name>
</gene>
<reference evidence="2" key="1">
    <citation type="submission" date="2022-10" db="EMBL/GenBank/DDBJ databases">
        <title>Completed Genome Sequence of two octocoral isolated bacterium, Endozoicomonas euniceicola EF212T and Endozoicomonas gorgoniicola PS125T.</title>
        <authorList>
            <person name="Chiou Y.-J."/>
            <person name="Chen Y.-H."/>
        </authorList>
    </citation>
    <scope>NUCLEOTIDE SEQUENCE</scope>
    <source>
        <strain evidence="2">EF212</strain>
    </source>
</reference>
<dbReference type="Proteomes" id="UP001163255">
    <property type="component" value="Chromosome"/>
</dbReference>
<accession>A0ABY6GT43</accession>
<proteinExistence type="predicted"/>
<sequence length="242" mass="27350">MSSTKIKSRATVWINGRQRQKVGYFMTAEEAANWKAKTESQMQRMKLQKELVSKLGSDHPQVQVGVDLLRSEGSQCWRVNDFFAALEAAKNNICHVLGNEYPMLIDGNDLSKFFEHRVEQGVSPGELDIEASLLKIIFQWGAVPLPQRANKVQCAYEQVMRCNVHQLKAEDEPYKHQFDAPASAIVETDQADKEESDKDSMMDRVLLLSGQGHSQREIASLLNINQSTVSRTLKKRENQGDA</sequence>
<dbReference type="EMBL" id="CP103300">
    <property type="protein sequence ID" value="UYM15937.1"/>
    <property type="molecule type" value="Genomic_DNA"/>
</dbReference>
<name>A0ABY6GT43_9GAMM</name>
<evidence type="ECO:0000256" key="1">
    <source>
        <dbReference type="SAM" id="MobiDB-lite"/>
    </source>
</evidence>
<evidence type="ECO:0000313" key="2">
    <source>
        <dbReference type="EMBL" id="UYM15937.1"/>
    </source>
</evidence>
<organism evidence="2 3">
    <name type="scientific">Endozoicomonas euniceicola</name>
    <dbReference type="NCBI Taxonomy" id="1234143"/>
    <lineage>
        <taxon>Bacteria</taxon>
        <taxon>Pseudomonadati</taxon>
        <taxon>Pseudomonadota</taxon>
        <taxon>Gammaproteobacteria</taxon>
        <taxon>Oceanospirillales</taxon>
        <taxon>Endozoicomonadaceae</taxon>
        <taxon>Endozoicomonas</taxon>
    </lineage>
</organism>
<dbReference type="Pfam" id="PF13384">
    <property type="entry name" value="HTH_23"/>
    <property type="match status" value="1"/>
</dbReference>
<dbReference type="Gene3D" id="1.10.10.60">
    <property type="entry name" value="Homeodomain-like"/>
    <property type="match status" value="1"/>
</dbReference>